<dbReference type="Pfam" id="PF00076">
    <property type="entry name" value="RRM_1"/>
    <property type="match status" value="1"/>
</dbReference>
<dbReference type="SMART" id="SM00360">
    <property type="entry name" value="RRM"/>
    <property type="match status" value="1"/>
</dbReference>
<sequence>MPPKVRRALGRVIGVVHGDRRTSEAALEVLKVFRPQVVYLEADAKSFRLSAEDYGEWKSKGEVPTFLEASDRLEAIGFQLRDSLPNVRLLPVDRLRVATERRMQWRHLVFPWQLIQVGGFSGKRNPAQMEKKCPSAWLTLYTERERIFAQRAHLDSIRSRWMSARNVVGDDLEVLRGKEKSTGEKIDELPPEPEGPHIPLFPGQMDPLAQAKKMREEAEARRKNLMEKPEEDRREVLDCDVGGPCGVEDLLEDLQKLPDPPLSDSLRIGLVCGEAHTERVKGLLARQMRTSFKGQMKQYEYDLRRPPRVDWVYSYYILLPLLVWIPPYLLVKFFPRKETHEEKALKAPAVWQAKDSPPPEVPTEPSPAEAEQARLLVWKVGQLQGVEDYKASDVPENGNETVEIRQVAEVLPPAVPARPRGQGGVWKSRQVIDDDDDDDDDGRSTRVILSSLKFSVMLLKSPTERNGYGGRGEVDSSSDDSDLVADTADVARKLAMSRTPVAASRVPLPKAPRSPGGPLESTAVDEQIDRPVLLSTCVPPPPKPSAPRSAPPARPPRHRTTGSPMSVVRPARMPSETTVAMDVVLDGEGRDLERNLPQYVELLKSHGVTDGPVKPVNQAPRVSPEPESLGVKPSVRMAEGDKQEYDRDRKAVYGRLPRRPPVQYAGPSMGREIAPLAEPRPSFKSGAGLPRAYNASPLYYERVRQEREGEARGVRKEERSSPRTSQLPAPPPPPSSVARRVEAEPTSSPVAEYEYVPYVKTNEISGFNSAELSPEPSRSWTVQPPRGAGGPWTVQPGREKDGRGGISWDRAAEELEDLPRDSSCRSSHEHAGYDDRLSEVGRDEERYSDAHAEDFEGGKERSYSGGYSRRSDEDSPRYGHTSDEESETDGYSGDSYSSGGGYHRGKGGGSSGRRRAASDSRSSEDGEWSSSENGYSEDEGESSVSSGKRRYSEAVSYREDLAEIRYESSPRPSWESVPKIDPIFIKGTKGGGGRRPVGADKIRTGQADAVLPSFNRNTVKPSEIMGVFKSKPTVEVTSTTSVALEEPPPATPAKSAMDNTGEAKVAWMTGVLWWIAKLDGVWYIRGNAGSSVKHYLKPIDVSTAEKGRFMELQPDGVSRPAGYLILKPPEQRHLNNYFYTDLIELEDLRPALDKGASWQLTEGCFNSDFRTLTFVRSSVESEGGDTHWLVFDRSPRVKGGTPESQLSRKSSEPVDTPEKSRPMMTHHVDERWKAWSGQGWDWENGGKSRRWKDGGTQQQQHWERCEWDACEKGWGGGKKAAAVFDWNSIEYHPDWRRFTGEWYGFKQYGNGKRPTFKSRELPGPHKDDNCIDNATILFVWGIPSGFTEDDLHKAFSQYGEIQEAKVKRSDRLEGSLGFGYGWIRYKERSECEYCISQAHRKLILQGRKYPVEVRLFMERYFFRRYGQMLKEDIPKRSGYWLKVLNNIDYHSSDYGYRFVLRVFNHTVVEFNTKRKEAVLHNGRCSMRVVAFVMNLFLENTADCKVDNYHSPGEVDENYRVYKNFSCRGATNSEKFVSGMHLDLGPCNNADLSSSAALVERMEGYISEKRYNIEKQESGWLA</sequence>
<keyword evidence="5" id="KW-1185">Reference proteome</keyword>
<feature type="region of interest" description="Disordered" evidence="2">
    <location>
        <begin position="768"/>
        <end position="953"/>
    </location>
</feature>
<evidence type="ECO:0000256" key="1">
    <source>
        <dbReference type="PROSITE-ProRule" id="PRU00176"/>
    </source>
</evidence>
<gene>
    <name evidence="4" type="ORF">FOL47_004333</name>
</gene>
<feature type="domain" description="RRM" evidence="3">
    <location>
        <begin position="1335"/>
        <end position="1412"/>
    </location>
</feature>
<dbReference type="InterPro" id="IPR035979">
    <property type="entry name" value="RBD_domain_sf"/>
</dbReference>
<dbReference type="InterPro" id="IPR012677">
    <property type="entry name" value="Nucleotide-bd_a/b_plait_sf"/>
</dbReference>
<comment type="caution">
    <text evidence="4">The sequence shown here is derived from an EMBL/GenBank/DDBJ whole genome shotgun (WGS) entry which is preliminary data.</text>
</comment>
<feature type="region of interest" description="Disordered" evidence="2">
    <location>
        <begin position="414"/>
        <end position="444"/>
    </location>
</feature>
<feature type="compositionally biased region" description="Basic and acidic residues" evidence="2">
    <location>
        <begin position="1209"/>
        <end position="1225"/>
    </location>
</feature>
<feature type="compositionally biased region" description="Polar residues" evidence="2">
    <location>
        <begin position="768"/>
        <end position="782"/>
    </location>
</feature>
<feature type="compositionally biased region" description="Gly residues" evidence="2">
    <location>
        <begin position="898"/>
        <end position="911"/>
    </location>
</feature>
<dbReference type="Gene3D" id="3.30.70.330">
    <property type="match status" value="1"/>
</dbReference>
<feature type="compositionally biased region" description="Basic and acidic residues" evidence="2">
    <location>
        <begin position="179"/>
        <end position="188"/>
    </location>
</feature>
<feature type="compositionally biased region" description="Basic and acidic residues" evidence="2">
    <location>
        <begin position="869"/>
        <end position="883"/>
    </location>
</feature>
<organism evidence="4 5">
    <name type="scientific">Perkinsus chesapeaki</name>
    <name type="common">Clam parasite</name>
    <name type="synonym">Perkinsus andrewsi</name>
    <dbReference type="NCBI Taxonomy" id="330153"/>
    <lineage>
        <taxon>Eukaryota</taxon>
        <taxon>Sar</taxon>
        <taxon>Alveolata</taxon>
        <taxon>Perkinsozoa</taxon>
        <taxon>Perkinsea</taxon>
        <taxon>Perkinsida</taxon>
        <taxon>Perkinsidae</taxon>
        <taxon>Perkinsus</taxon>
    </lineage>
</organism>
<dbReference type="PROSITE" id="PS50102">
    <property type="entry name" value="RRM"/>
    <property type="match status" value="1"/>
</dbReference>
<dbReference type="CDD" id="cd00590">
    <property type="entry name" value="RRM_SF"/>
    <property type="match status" value="1"/>
</dbReference>
<dbReference type="OrthoDB" id="6159137at2759"/>
<feature type="region of interest" description="Disordered" evidence="2">
    <location>
        <begin position="1192"/>
        <end position="1225"/>
    </location>
</feature>
<reference evidence="4 5" key="1">
    <citation type="submission" date="2020-04" db="EMBL/GenBank/DDBJ databases">
        <title>Perkinsus chesapeaki whole genome sequence.</title>
        <authorList>
            <person name="Bogema D.R."/>
        </authorList>
    </citation>
    <scope>NUCLEOTIDE SEQUENCE [LARGE SCALE GENOMIC DNA]</scope>
    <source>
        <strain evidence="4">ATCC PRA-425</strain>
    </source>
</reference>
<evidence type="ECO:0000259" key="3">
    <source>
        <dbReference type="PROSITE" id="PS50102"/>
    </source>
</evidence>
<name>A0A7J6M313_PERCH</name>
<dbReference type="InterPro" id="IPR000504">
    <property type="entry name" value="RRM_dom"/>
</dbReference>
<feature type="compositionally biased region" description="Basic and acidic residues" evidence="2">
    <location>
        <begin position="638"/>
        <end position="651"/>
    </location>
</feature>
<evidence type="ECO:0000313" key="5">
    <source>
        <dbReference type="Proteomes" id="UP000591131"/>
    </source>
</evidence>
<feature type="compositionally biased region" description="Basic and acidic residues" evidence="2">
    <location>
        <begin position="701"/>
        <end position="721"/>
    </location>
</feature>
<evidence type="ECO:0000256" key="2">
    <source>
        <dbReference type="SAM" id="MobiDB-lite"/>
    </source>
</evidence>
<dbReference type="Proteomes" id="UP000591131">
    <property type="component" value="Unassembled WGS sequence"/>
</dbReference>
<protein>
    <recommendedName>
        <fullName evidence="3">RRM domain-containing protein</fullName>
    </recommendedName>
</protein>
<keyword evidence="1" id="KW-0694">RNA-binding</keyword>
<feature type="region of interest" description="Disordered" evidence="2">
    <location>
        <begin position="607"/>
        <end position="755"/>
    </location>
</feature>
<accession>A0A7J6M313</accession>
<dbReference type="EMBL" id="JAAPAO010000247">
    <property type="protein sequence ID" value="KAF4665963.1"/>
    <property type="molecule type" value="Genomic_DNA"/>
</dbReference>
<feature type="region of interest" description="Disordered" evidence="2">
    <location>
        <begin position="179"/>
        <end position="200"/>
    </location>
</feature>
<feature type="compositionally biased region" description="Basic and acidic residues" evidence="2">
    <location>
        <begin position="810"/>
        <end position="862"/>
    </location>
</feature>
<proteinExistence type="predicted"/>
<feature type="region of interest" description="Disordered" evidence="2">
    <location>
        <begin position="496"/>
        <end position="574"/>
    </location>
</feature>
<feature type="compositionally biased region" description="Pro residues" evidence="2">
    <location>
        <begin position="538"/>
        <end position="554"/>
    </location>
</feature>
<dbReference type="GO" id="GO:0003723">
    <property type="term" value="F:RNA binding"/>
    <property type="evidence" value="ECO:0007669"/>
    <property type="project" value="UniProtKB-UniRule"/>
</dbReference>
<evidence type="ECO:0000313" key="4">
    <source>
        <dbReference type="EMBL" id="KAF4665963.1"/>
    </source>
</evidence>
<dbReference type="SUPFAM" id="SSF54928">
    <property type="entry name" value="RNA-binding domain, RBD"/>
    <property type="match status" value="1"/>
</dbReference>
<feature type="region of interest" description="Disordered" evidence="2">
    <location>
        <begin position="462"/>
        <end position="482"/>
    </location>
</feature>